<dbReference type="Proteomes" id="UP000054538">
    <property type="component" value="Unassembled WGS sequence"/>
</dbReference>
<evidence type="ECO:0000313" key="2">
    <source>
        <dbReference type="Proteomes" id="UP000054538"/>
    </source>
</evidence>
<accession>A0A0D0DLT9</accession>
<dbReference type="InParanoid" id="A0A0D0DLT9"/>
<dbReference type="AlphaFoldDB" id="A0A0D0DLT9"/>
<sequence length="224" mass="24306">MAAITNLTIVDDRDPGITCSYSTIRRGDTATYYFNGTHSFRTYGPITDLGPPVAVHQVDNAPARLPLLSPLPSLSRHFTVKNFWTSSQLSQLSPGNFHELIIIAVSQNDTPLWIDYLAYPVQPWHPSSPITASLTTSAVPTSASISSTSPIISKNLSAITAGITVSAIAVLWRPMQHVETGSYASVPPRLRTPEDLRTFPDATRIFDGGVKQEMVDEAPYAVPA</sequence>
<gene>
    <name evidence="1" type="ORF">PAXRUDRAFT_30387</name>
</gene>
<dbReference type="EMBL" id="KN824854">
    <property type="protein sequence ID" value="KIK99627.1"/>
    <property type="molecule type" value="Genomic_DNA"/>
</dbReference>
<name>A0A0D0DLT9_9AGAM</name>
<reference evidence="1 2" key="1">
    <citation type="submission" date="2014-04" db="EMBL/GenBank/DDBJ databases">
        <authorList>
            <consortium name="DOE Joint Genome Institute"/>
            <person name="Kuo A."/>
            <person name="Kohler A."/>
            <person name="Jargeat P."/>
            <person name="Nagy L.G."/>
            <person name="Floudas D."/>
            <person name="Copeland A."/>
            <person name="Barry K.W."/>
            <person name="Cichocki N."/>
            <person name="Veneault-Fourrey C."/>
            <person name="LaButti K."/>
            <person name="Lindquist E.A."/>
            <person name="Lipzen A."/>
            <person name="Lundell T."/>
            <person name="Morin E."/>
            <person name="Murat C."/>
            <person name="Sun H."/>
            <person name="Tunlid A."/>
            <person name="Henrissat B."/>
            <person name="Grigoriev I.V."/>
            <person name="Hibbett D.S."/>
            <person name="Martin F."/>
            <person name="Nordberg H.P."/>
            <person name="Cantor M.N."/>
            <person name="Hua S.X."/>
        </authorList>
    </citation>
    <scope>NUCLEOTIDE SEQUENCE [LARGE SCALE GENOMIC DNA]</scope>
    <source>
        <strain evidence="1 2">Ve08.2h10</strain>
    </source>
</reference>
<proteinExistence type="predicted"/>
<organism evidence="1 2">
    <name type="scientific">Paxillus rubicundulus Ve08.2h10</name>
    <dbReference type="NCBI Taxonomy" id="930991"/>
    <lineage>
        <taxon>Eukaryota</taxon>
        <taxon>Fungi</taxon>
        <taxon>Dikarya</taxon>
        <taxon>Basidiomycota</taxon>
        <taxon>Agaricomycotina</taxon>
        <taxon>Agaricomycetes</taxon>
        <taxon>Agaricomycetidae</taxon>
        <taxon>Boletales</taxon>
        <taxon>Paxilineae</taxon>
        <taxon>Paxillaceae</taxon>
        <taxon>Paxillus</taxon>
    </lineage>
</organism>
<reference evidence="2" key="2">
    <citation type="submission" date="2015-01" db="EMBL/GenBank/DDBJ databases">
        <title>Evolutionary Origins and Diversification of the Mycorrhizal Mutualists.</title>
        <authorList>
            <consortium name="DOE Joint Genome Institute"/>
            <consortium name="Mycorrhizal Genomics Consortium"/>
            <person name="Kohler A."/>
            <person name="Kuo A."/>
            <person name="Nagy L.G."/>
            <person name="Floudas D."/>
            <person name="Copeland A."/>
            <person name="Barry K.W."/>
            <person name="Cichocki N."/>
            <person name="Veneault-Fourrey C."/>
            <person name="LaButti K."/>
            <person name="Lindquist E.A."/>
            <person name="Lipzen A."/>
            <person name="Lundell T."/>
            <person name="Morin E."/>
            <person name="Murat C."/>
            <person name="Riley R."/>
            <person name="Ohm R."/>
            <person name="Sun H."/>
            <person name="Tunlid A."/>
            <person name="Henrissat B."/>
            <person name="Grigoriev I.V."/>
            <person name="Hibbett D.S."/>
            <person name="Martin F."/>
        </authorList>
    </citation>
    <scope>NUCLEOTIDE SEQUENCE [LARGE SCALE GENOMIC DNA]</scope>
    <source>
        <strain evidence="2">Ve08.2h10</strain>
    </source>
</reference>
<protein>
    <submittedName>
        <fullName evidence="1">Uncharacterized protein</fullName>
    </submittedName>
</protein>
<evidence type="ECO:0000313" key="1">
    <source>
        <dbReference type="EMBL" id="KIK99627.1"/>
    </source>
</evidence>
<dbReference type="OrthoDB" id="3265734at2759"/>
<keyword evidence="2" id="KW-1185">Reference proteome</keyword>
<dbReference type="HOGENOM" id="CLU_1235379_0_0_1"/>